<evidence type="ECO:0000313" key="3">
    <source>
        <dbReference type="Proteomes" id="UP001305815"/>
    </source>
</evidence>
<name>A0ABN6YUA6_9FIRM</name>
<dbReference type="Gene3D" id="3.40.190.10">
    <property type="entry name" value="Periplasmic binding protein-like II"/>
    <property type="match status" value="2"/>
</dbReference>
<dbReference type="Pfam" id="PF01547">
    <property type="entry name" value="SBP_bac_1"/>
    <property type="match status" value="1"/>
</dbReference>
<sequence length="430" mass="48206">MRGKRTRCVSAFLVVAMAGGLMLQGCSGNSDSSGKTEIEILQYKPEAATYFDQVEEQFNATHDDIHLTIDSPNDASTIMRTRFIREDYPDIIGIGGDINYSYYVDAEILADVSEYEGMENIKDSYVDIAEALEIVPTDGTYIVPYMANAAGILYNRDMFEEHGWEIPTTWDELMSLCEEIQAEGILPFYFGFRDTWTCLAPWNGIAVDLAPADLCKQVNRGEATFTEGYKEAAEKYIQLMEYGPADPVAYGYNDACTAFARGESAMYPIGSYAVPQILSVNPDMNIDSFVMPANDEADGNTLNSGIDLGFCVTAACENKEAAYEVLDFLLEDENIQAYIDDQNAIPCKEGEFELAPYVDGMTEYIESGNMTDYQDHYYPSEMAADAILQTYVIDKDTDAFLARFDKDWQRYNRDIIREVQAYEEENGSAE</sequence>
<reference evidence="3" key="1">
    <citation type="journal article" date="2023" name="Int. J. Syst. Evol. Microbiol.">
        <title>Claveliimonas bilis gen. nov., sp. nov., deoxycholic acid-producing bacteria isolated from human faeces, and reclassification of Sellimonas monacensis Zenner et al. 2021 as Claveliimonas monacensis comb. nov.</title>
        <authorList>
            <person name="Hisatomi A."/>
            <person name="Kastawa N.W.E.P.G."/>
            <person name="Song I."/>
            <person name="Ohkuma M."/>
            <person name="Fukiya S."/>
            <person name="Sakamoto M."/>
        </authorList>
    </citation>
    <scope>NUCLEOTIDE SEQUENCE [LARGE SCALE GENOMIC DNA]</scope>
    <source>
        <strain evidence="3">12BBH14</strain>
    </source>
</reference>
<dbReference type="InterPro" id="IPR006059">
    <property type="entry name" value="SBP"/>
</dbReference>
<dbReference type="InterPro" id="IPR050490">
    <property type="entry name" value="Bact_solute-bd_prot1"/>
</dbReference>
<dbReference type="PANTHER" id="PTHR43649">
    <property type="entry name" value="ARABINOSE-BINDING PROTEIN-RELATED"/>
    <property type="match status" value="1"/>
</dbReference>
<evidence type="ECO:0000256" key="1">
    <source>
        <dbReference type="SAM" id="SignalP"/>
    </source>
</evidence>
<dbReference type="PROSITE" id="PS51257">
    <property type="entry name" value="PROKAR_LIPOPROTEIN"/>
    <property type="match status" value="1"/>
</dbReference>
<organism evidence="2 3">
    <name type="scientific">Claveliimonas bilis</name>
    <dbReference type="NCBI Taxonomy" id="3028070"/>
    <lineage>
        <taxon>Bacteria</taxon>
        <taxon>Bacillati</taxon>
        <taxon>Bacillota</taxon>
        <taxon>Clostridia</taxon>
        <taxon>Lachnospirales</taxon>
        <taxon>Lachnospiraceae</taxon>
        <taxon>Claveliimonas</taxon>
    </lineage>
</organism>
<dbReference type="SUPFAM" id="SSF53850">
    <property type="entry name" value="Periplasmic binding protein-like II"/>
    <property type="match status" value="1"/>
</dbReference>
<dbReference type="Proteomes" id="UP001305815">
    <property type="component" value="Chromosome"/>
</dbReference>
<accession>A0ABN6YUA6</accession>
<evidence type="ECO:0000313" key="2">
    <source>
        <dbReference type="EMBL" id="BDZ76756.1"/>
    </source>
</evidence>
<feature type="chain" id="PRO_5046613590" evidence="1">
    <location>
        <begin position="24"/>
        <end position="430"/>
    </location>
</feature>
<keyword evidence="3" id="KW-1185">Reference proteome</keyword>
<gene>
    <name evidence="2" type="primary">msmE</name>
    <name evidence="2" type="ORF">Lac1_09390</name>
</gene>
<dbReference type="PANTHER" id="PTHR43649:SF12">
    <property type="entry name" value="DIACETYLCHITOBIOSE BINDING PROTEIN DASA"/>
    <property type="match status" value="1"/>
</dbReference>
<dbReference type="EMBL" id="AP027742">
    <property type="protein sequence ID" value="BDZ76756.1"/>
    <property type="molecule type" value="Genomic_DNA"/>
</dbReference>
<feature type="signal peptide" evidence="1">
    <location>
        <begin position="1"/>
        <end position="23"/>
    </location>
</feature>
<dbReference type="RefSeq" id="WP_316266331.1">
    <property type="nucleotide sequence ID" value="NZ_AP027742.1"/>
</dbReference>
<keyword evidence="1" id="KW-0732">Signal</keyword>
<proteinExistence type="predicted"/>
<protein>
    <submittedName>
        <fullName evidence="2">ABC transporter substrate-binding protein</fullName>
    </submittedName>
</protein>